<proteinExistence type="predicted"/>
<dbReference type="AlphaFoldDB" id="D8SGF5"/>
<feature type="region of interest" description="Disordered" evidence="1">
    <location>
        <begin position="1"/>
        <end position="32"/>
    </location>
</feature>
<dbReference type="HOGENOM" id="CLU_1206562_0_0_1"/>
<reference evidence="2 3" key="1">
    <citation type="journal article" date="2011" name="Science">
        <title>The Selaginella genome identifies genetic changes associated with the evolution of vascular plants.</title>
        <authorList>
            <person name="Banks J.A."/>
            <person name="Nishiyama T."/>
            <person name="Hasebe M."/>
            <person name="Bowman J.L."/>
            <person name="Gribskov M."/>
            <person name="dePamphilis C."/>
            <person name="Albert V.A."/>
            <person name="Aono N."/>
            <person name="Aoyama T."/>
            <person name="Ambrose B.A."/>
            <person name="Ashton N.W."/>
            <person name="Axtell M.J."/>
            <person name="Barker E."/>
            <person name="Barker M.S."/>
            <person name="Bennetzen J.L."/>
            <person name="Bonawitz N.D."/>
            <person name="Chapple C."/>
            <person name="Cheng C."/>
            <person name="Correa L.G."/>
            <person name="Dacre M."/>
            <person name="DeBarry J."/>
            <person name="Dreyer I."/>
            <person name="Elias M."/>
            <person name="Engstrom E.M."/>
            <person name="Estelle M."/>
            <person name="Feng L."/>
            <person name="Finet C."/>
            <person name="Floyd S.K."/>
            <person name="Frommer W.B."/>
            <person name="Fujita T."/>
            <person name="Gramzow L."/>
            <person name="Gutensohn M."/>
            <person name="Harholt J."/>
            <person name="Hattori M."/>
            <person name="Heyl A."/>
            <person name="Hirai T."/>
            <person name="Hiwatashi Y."/>
            <person name="Ishikawa M."/>
            <person name="Iwata M."/>
            <person name="Karol K.G."/>
            <person name="Koehler B."/>
            <person name="Kolukisaoglu U."/>
            <person name="Kubo M."/>
            <person name="Kurata T."/>
            <person name="Lalonde S."/>
            <person name="Li K."/>
            <person name="Li Y."/>
            <person name="Litt A."/>
            <person name="Lyons E."/>
            <person name="Manning G."/>
            <person name="Maruyama T."/>
            <person name="Michael T.P."/>
            <person name="Mikami K."/>
            <person name="Miyazaki S."/>
            <person name="Morinaga S."/>
            <person name="Murata T."/>
            <person name="Mueller-Roeber B."/>
            <person name="Nelson D.R."/>
            <person name="Obara M."/>
            <person name="Oguri Y."/>
            <person name="Olmstead R.G."/>
            <person name="Onodera N."/>
            <person name="Petersen B.L."/>
            <person name="Pils B."/>
            <person name="Prigge M."/>
            <person name="Rensing S.A."/>
            <person name="Riano-Pachon D.M."/>
            <person name="Roberts A.W."/>
            <person name="Sato Y."/>
            <person name="Scheller H.V."/>
            <person name="Schulz B."/>
            <person name="Schulz C."/>
            <person name="Shakirov E.V."/>
            <person name="Shibagaki N."/>
            <person name="Shinohara N."/>
            <person name="Shippen D.E."/>
            <person name="Soerensen I."/>
            <person name="Sotooka R."/>
            <person name="Sugimoto N."/>
            <person name="Sugita M."/>
            <person name="Sumikawa N."/>
            <person name="Tanurdzic M."/>
            <person name="Theissen G."/>
            <person name="Ulvskov P."/>
            <person name="Wakazuki S."/>
            <person name="Weng J.K."/>
            <person name="Willats W.W."/>
            <person name="Wipf D."/>
            <person name="Wolf P.G."/>
            <person name="Yang L."/>
            <person name="Zimmer A.D."/>
            <person name="Zhu Q."/>
            <person name="Mitros T."/>
            <person name="Hellsten U."/>
            <person name="Loque D."/>
            <person name="Otillar R."/>
            <person name="Salamov A."/>
            <person name="Schmutz J."/>
            <person name="Shapiro H."/>
            <person name="Lindquist E."/>
            <person name="Lucas S."/>
            <person name="Rokhsar D."/>
            <person name="Grigoriev I.V."/>
        </authorList>
    </citation>
    <scope>NUCLEOTIDE SEQUENCE [LARGE SCALE GENOMIC DNA]</scope>
</reference>
<protein>
    <submittedName>
        <fullName evidence="2">Uncharacterized protein</fullName>
    </submittedName>
</protein>
<organism evidence="3">
    <name type="scientific">Selaginella moellendorffii</name>
    <name type="common">Spikemoss</name>
    <dbReference type="NCBI Taxonomy" id="88036"/>
    <lineage>
        <taxon>Eukaryota</taxon>
        <taxon>Viridiplantae</taxon>
        <taxon>Streptophyta</taxon>
        <taxon>Embryophyta</taxon>
        <taxon>Tracheophyta</taxon>
        <taxon>Lycopodiopsida</taxon>
        <taxon>Selaginellales</taxon>
        <taxon>Selaginellaceae</taxon>
        <taxon>Selaginella</taxon>
    </lineage>
</organism>
<name>D8SGF5_SELML</name>
<evidence type="ECO:0000313" key="2">
    <source>
        <dbReference type="EMBL" id="EFJ16681.1"/>
    </source>
</evidence>
<dbReference type="Proteomes" id="UP000001514">
    <property type="component" value="Unassembled WGS sequence"/>
</dbReference>
<dbReference type="Gramene" id="EFJ16681">
    <property type="protein sequence ID" value="EFJ16681"/>
    <property type="gene ID" value="SELMODRAFT_421811"/>
</dbReference>
<accession>D8SGF5</accession>
<evidence type="ECO:0000313" key="3">
    <source>
        <dbReference type="Proteomes" id="UP000001514"/>
    </source>
</evidence>
<evidence type="ECO:0000256" key="1">
    <source>
        <dbReference type="SAM" id="MobiDB-lite"/>
    </source>
</evidence>
<keyword evidence="3" id="KW-1185">Reference proteome</keyword>
<gene>
    <name evidence="2" type="ORF">SELMODRAFT_421811</name>
</gene>
<dbReference type="KEGG" id="smo:SELMODRAFT_421811"/>
<dbReference type="InParanoid" id="D8SGF5"/>
<dbReference type="EMBL" id="GL377618">
    <property type="protein sequence ID" value="EFJ16681.1"/>
    <property type="molecule type" value="Genomic_DNA"/>
</dbReference>
<sequence>MGCPVWSSPKSSADVAERGLGRDSVRDRRSVQSSVMHGYSAAATRMCCSGHITTSQRLQNSSNATPQIASICTISSNRNVGIEQSSCISYTATRKILRSGVALRRRCPAQWTDGDKSSLGSCMSLILVTRPLSLHVKRILRGAYEYAFSKISLAGSTQKDAIGNKNVFSQICGYMGEEEEEVYLKRYCFLSPLRKFQSSTVLMSWPRAETYFSALRDPVEKLLLLVTQIY</sequence>
<feature type="compositionally biased region" description="Basic and acidic residues" evidence="1">
    <location>
        <begin position="15"/>
        <end position="30"/>
    </location>
</feature>